<reference evidence="10 11" key="1">
    <citation type="submission" date="2020-08" db="EMBL/GenBank/DDBJ databases">
        <title>Draft genome sequencing of an Anaerocolumna strain isolated from anoxic soil subjected to BSD treatment.</title>
        <authorList>
            <person name="Uek A."/>
            <person name="Tonouchi A."/>
        </authorList>
    </citation>
    <scope>NUCLEOTIDE SEQUENCE [LARGE SCALE GENOMIC DNA]</scope>
    <source>
        <strain evidence="10 11">CTTW</strain>
    </source>
</reference>
<dbReference type="Gene3D" id="3.40.50.300">
    <property type="entry name" value="P-loop containing nucleotide triphosphate hydrolases"/>
    <property type="match status" value="1"/>
</dbReference>
<feature type="transmembrane region" description="Helical" evidence="7">
    <location>
        <begin position="238"/>
        <end position="256"/>
    </location>
</feature>
<dbReference type="SUPFAM" id="SSF52540">
    <property type="entry name" value="P-loop containing nucleoside triphosphate hydrolases"/>
    <property type="match status" value="1"/>
</dbReference>
<dbReference type="EMBL" id="AP023368">
    <property type="protein sequence ID" value="BCJ98846.1"/>
    <property type="molecule type" value="Genomic_DNA"/>
</dbReference>
<dbReference type="Pfam" id="PF00664">
    <property type="entry name" value="ABC_membrane"/>
    <property type="match status" value="1"/>
</dbReference>
<dbReference type="InterPro" id="IPR003593">
    <property type="entry name" value="AAA+_ATPase"/>
</dbReference>
<dbReference type="CDD" id="cd03228">
    <property type="entry name" value="ABCC_MRP_Like"/>
    <property type="match status" value="1"/>
</dbReference>
<dbReference type="InterPro" id="IPR027417">
    <property type="entry name" value="P-loop_NTPase"/>
</dbReference>
<feature type="transmembrane region" description="Helical" evidence="7">
    <location>
        <begin position="152"/>
        <end position="170"/>
    </location>
</feature>
<evidence type="ECO:0000313" key="10">
    <source>
        <dbReference type="EMBL" id="BCJ98846.1"/>
    </source>
</evidence>
<evidence type="ECO:0000256" key="1">
    <source>
        <dbReference type="ARBA" id="ARBA00004651"/>
    </source>
</evidence>
<dbReference type="InterPro" id="IPR036640">
    <property type="entry name" value="ABC1_TM_sf"/>
</dbReference>
<dbReference type="PANTHER" id="PTHR24221:SF654">
    <property type="entry name" value="ATP-BINDING CASSETTE SUB-FAMILY B MEMBER 6"/>
    <property type="match status" value="1"/>
</dbReference>
<protein>
    <submittedName>
        <fullName evidence="10">ABC transporter permease</fullName>
    </submittedName>
</protein>
<dbReference type="SUPFAM" id="SSF90123">
    <property type="entry name" value="ABC transporter transmembrane region"/>
    <property type="match status" value="1"/>
</dbReference>
<keyword evidence="2 7" id="KW-0812">Transmembrane</keyword>
<evidence type="ECO:0000313" key="11">
    <source>
        <dbReference type="Proteomes" id="UP000515703"/>
    </source>
</evidence>
<reference evidence="10 11" key="2">
    <citation type="submission" date="2020-08" db="EMBL/GenBank/DDBJ databases">
        <authorList>
            <person name="Ueki A."/>
            <person name="Tonouchi A."/>
        </authorList>
    </citation>
    <scope>NUCLEOTIDE SEQUENCE [LARGE SCALE GENOMIC DNA]</scope>
    <source>
        <strain evidence="10 11">CTTW</strain>
    </source>
</reference>
<dbReference type="AlphaFoldDB" id="A0A7I8DRD4"/>
<feature type="transmembrane region" description="Helical" evidence="7">
    <location>
        <begin position="127"/>
        <end position="146"/>
    </location>
</feature>
<evidence type="ECO:0000256" key="6">
    <source>
        <dbReference type="ARBA" id="ARBA00023136"/>
    </source>
</evidence>
<dbReference type="GO" id="GO:0005524">
    <property type="term" value="F:ATP binding"/>
    <property type="evidence" value="ECO:0007669"/>
    <property type="project" value="UniProtKB-KW"/>
</dbReference>
<dbReference type="GO" id="GO:0016887">
    <property type="term" value="F:ATP hydrolysis activity"/>
    <property type="evidence" value="ECO:0007669"/>
    <property type="project" value="InterPro"/>
</dbReference>
<keyword evidence="3" id="KW-0547">Nucleotide-binding</keyword>
<evidence type="ECO:0000256" key="4">
    <source>
        <dbReference type="ARBA" id="ARBA00022840"/>
    </source>
</evidence>
<dbReference type="GO" id="GO:0140359">
    <property type="term" value="F:ABC-type transporter activity"/>
    <property type="evidence" value="ECO:0007669"/>
    <property type="project" value="InterPro"/>
</dbReference>
<feature type="domain" description="ABC transporter" evidence="8">
    <location>
        <begin position="324"/>
        <end position="551"/>
    </location>
</feature>
<accession>A0A7I8DRD4</accession>
<organism evidence="10 11">
    <name type="scientific">Anaerocolumna chitinilytica</name>
    <dbReference type="NCBI Taxonomy" id="1727145"/>
    <lineage>
        <taxon>Bacteria</taxon>
        <taxon>Bacillati</taxon>
        <taxon>Bacillota</taxon>
        <taxon>Clostridia</taxon>
        <taxon>Lachnospirales</taxon>
        <taxon>Lachnospiraceae</taxon>
        <taxon>Anaerocolumna</taxon>
    </lineage>
</organism>
<dbReference type="InterPro" id="IPR011527">
    <property type="entry name" value="ABC1_TM_dom"/>
</dbReference>
<comment type="subcellular location">
    <subcellularLocation>
        <location evidence="1">Cell membrane</location>
        <topology evidence="1">Multi-pass membrane protein</topology>
    </subcellularLocation>
</comment>
<dbReference type="Gene3D" id="1.20.1560.10">
    <property type="entry name" value="ABC transporter type 1, transmembrane domain"/>
    <property type="match status" value="1"/>
</dbReference>
<name>A0A7I8DRD4_9FIRM</name>
<dbReference type="PROSITE" id="PS50929">
    <property type="entry name" value="ABC_TM1F"/>
    <property type="match status" value="1"/>
</dbReference>
<dbReference type="PROSITE" id="PS00211">
    <property type="entry name" value="ABC_TRANSPORTER_1"/>
    <property type="match status" value="1"/>
</dbReference>
<dbReference type="GO" id="GO:0034040">
    <property type="term" value="F:ATPase-coupled lipid transmembrane transporter activity"/>
    <property type="evidence" value="ECO:0007669"/>
    <property type="project" value="TreeGrafter"/>
</dbReference>
<dbReference type="PANTHER" id="PTHR24221">
    <property type="entry name" value="ATP-BINDING CASSETTE SUB-FAMILY B"/>
    <property type="match status" value="1"/>
</dbReference>
<dbReference type="InterPro" id="IPR017871">
    <property type="entry name" value="ABC_transporter-like_CS"/>
</dbReference>
<dbReference type="Proteomes" id="UP000515703">
    <property type="component" value="Chromosome"/>
</dbReference>
<keyword evidence="11" id="KW-1185">Reference proteome</keyword>
<feature type="domain" description="ABC transmembrane type-1" evidence="9">
    <location>
        <begin position="16"/>
        <end position="270"/>
    </location>
</feature>
<evidence type="ECO:0000259" key="9">
    <source>
        <dbReference type="PROSITE" id="PS50929"/>
    </source>
</evidence>
<evidence type="ECO:0000256" key="5">
    <source>
        <dbReference type="ARBA" id="ARBA00022989"/>
    </source>
</evidence>
<dbReference type="InterPro" id="IPR039421">
    <property type="entry name" value="Type_1_exporter"/>
</dbReference>
<gene>
    <name evidence="10" type="ORF">bsdcttw_18870</name>
</gene>
<keyword evidence="5 7" id="KW-1133">Transmembrane helix</keyword>
<keyword evidence="6 7" id="KW-0472">Membrane</keyword>
<dbReference type="KEGG" id="acht:bsdcttw_18870"/>
<dbReference type="InterPro" id="IPR003439">
    <property type="entry name" value="ABC_transporter-like_ATP-bd"/>
</dbReference>
<evidence type="ECO:0000256" key="7">
    <source>
        <dbReference type="SAM" id="Phobius"/>
    </source>
</evidence>
<dbReference type="GO" id="GO:0005886">
    <property type="term" value="C:plasma membrane"/>
    <property type="evidence" value="ECO:0007669"/>
    <property type="project" value="UniProtKB-SubCell"/>
</dbReference>
<dbReference type="SMART" id="SM00382">
    <property type="entry name" value="AAA"/>
    <property type="match status" value="1"/>
</dbReference>
<keyword evidence="4" id="KW-0067">ATP-binding</keyword>
<proteinExistence type="predicted"/>
<evidence type="ECO:0000256" key="2">
    <source>
        <dbReference type="ARBA" id="ARBA00022692"/>
    </source>
</evidence>
<sequence length="551" mass="63104">MKELLLKRKSKFIQYLFATFLFIGDHFAQMGIFVLLLRAIEKGDVKHFGIVAGITILFIIYAPLNFVISRLLRIRYMRDTILDVRKQAFDKIIHMSFKRFSAKSKEIYISNLINDINTFENKFFISLLNYLINMGMFLLSILILVFLDYKLAIAMAIQAVLLTALANVFAGKATALEQELSESNENFTMDMANTFNGMEILKLNHIEEKFKEKSMDAVTRAENKKFAAAFFTDMQRHVIRIISFVSSVAVMIYLAYSFINGLSLSMGGFLFQLCSSSGNYLISAFPMKNQMKASMTIYKKIAEPEEGVEEADKGNEEFHFHNKINFNHVSFSYDKREIFKDASFTIEKGKKYLIKGTSGAGKSTLMSLLAKTTEDYTGEITADGIDYRHINEKSFHGQVAFVYQDVFLFEDTIRNNIALYQDIPEDKIEFAVKVCGLESICKEREAGLEAMLSENGKNLSGGQRQRISIARAIAKDAEILFVDEGTSSLNEELGREIEKVFLELDNTVIAISHRYYEEVTDKYDYVLEIKNGRIHQFSAQEYFHEVLMWRA</sequence>
<dbReference type="Pfam" id="PF00005">
    <property type="entry name" value="ABC_tran"/>
    <property type="match status" value="1"/>
</dbReference>
<evidence type="ECO:0000259" key="8">
    <source>
        <dbReference type="PROSITE" id="PS50893"/>
    </source>
</evidence>
<dbReference type="CDD" id="cd07346">
    <property type="entry name" value="ABC_6TM_exporters"/>
    <property type="match status" value="1"/>
</dbReference>
<dbReference type="RefSeq" id="WP_185259149.1">
    <property type="nucleotide sequence ID" value="NZ_AP023368.1"/>
</dbReference>
<dbReference type="PROSITE" id="PS50893">
    <property type="entry name" value="ABC_TRANSPORTER_2"/>
    <property type="match status" value="1"/>
</dbReference>
<feature type="transmembrane region" description="Helical" evidence="7">
    <location>
        <begin position="48"/>
        <end position="68"/>
    </location>
</feature>
<evidence type="ECO:0000256" key="3">
    <source>
        <dbReference type="ARBA" id="ARBA00022741"/>
    </source>
</evidence>
<feature type="transmembrane region" description="Helical" evidence="7">
    <location>
        <begin position="12"/>
        <end position="36"/>
    </location>
</feature>